<evidence type="ECO:0000313" key="2">
    <source>
        <dbReference type="Proteomes" id="UP000215027"/>
    </source>
</evidence>
<dbReference type="Proteomes" id="UP000215027">
    <property type="component" value="Chromosome I"/>
</dbReference>
<name>A0A170PIU5_9CHLR</name>
<accession>A0A170PIU5</accession>
<sequence>MTFGLFLCDDRQFKSDMKASYNYLTLKPWYKLFKV</sequence>
<dbReference type="AlphaFoldDB" id="A0A170PIU5"/>
<dbReference type="EMBL" id="LN890655">
    <property type="protein sequence ID" value="CUS05053.2"/>
    <property type="molecule type" value="Genomic_DNA"/>
</dbReference>
<reference evidence="1" key="1">
    <citation type="submission" date="2016-01" db="EMBL/GenBank/DDBJ databases">
        <authorList>
            <person name="Mcilroy J.S."/>
            <person name="Karst M S."/>
            <person name="Albertsen M."/>
        </authorList>
    </citation>
    <scope>NUCLEOTIDE SEQUENCE</scope>
    <source>
        <strain evidence="1">Cfx-K</strain>
    </source>
</reference>
<keyword evidence="2" id="KW-1185">Reference proteome</keyword>
<evidence type="ECO:0000313" key="1">
    <source>
        <dbReference type="EMBL" id="CUS05053.2"/>
    </source>
</evidence>
<dbReference type="KEGG" id="pbf:CFX0092_A3175"/>
<gene>
    <name evidence="1" type="ORF">CFX0092_A3175</name>
</gene>
<proteinExistence type="predicted"/>
<protein>
    <submittedName>
        <fullName evidence="1">Uncharacterized protein</fullName>
    </submittedName>
</protein>
<organism evidence="1 2">
    <name type="scientific">Candidatus Promineifilum breve</name>
    <dbReference type="NCBI Taxonomy" id="1806508"/>
    <lineage>
        <taxon>Bacteria</taxon>
        <taxon>Bacillati</taxon>
        <taxon>Chloroflexota</taxon>
        <taxon>Ardenticatenia</taxon>
        <taxon>Candidatus Promineifilales</taxon>
        <taxon>Candidatus Promineifilaceae</taxon>
        <taxon>Candidatus Promineifilum</taxon>
    </lineage>
</organism>